<gene>
    <name evidence="1" type="ORF">Cgig2_029030</name>
</gene>
<comment type="caution">
    <text evidence="1">The sequence shown here is derived from an EMBL/GenBank/DDBJ whole genome shotgun (WGS) entry which is preliminary data.</text>
</comment>
<dbReference type="AlphaFoldDB" id="A0A9Q1Q786"/>
<sequence>MAEMVIQNWASFKWDKLHEAMPLLAPNLLPANLQLICLDYISKDAKEVTQEFEIPEIVQVIYYAMVVANTAKLAFSQRSWATHKLLFARQKANMAKTITNPHRLLLQLPRMHPRRVFGQVGPRSHLATYMFGKNSRGGRWIMRYLCLLLLLPIHYRRIIKTICPDFVKEDAKNVGRDFHILEIVQVMFYAMIVNEAIELNDLPQIVAGTLKDSLVNLNWYSFESKLSRYKRLLLPT</sequence>
<name>A0A9Q1Q786_9CARY</name>
<protein>
    <submittedName>
        <fullName evidence="1">Uncharacterized protein</fullName>
    </submittedName>
</protein>
<reference evidence="1" key="1">
    <citation type="submission" date="2022-04" db="EMBL/GenBank/DDBJ databases">
        <title>Carnegiea gigantea Genome sequencing and assembly v2.</title>
        <authorList>
            <person name="Copetti D."/>
            <person name="Sanderson M.J."/>
            <person name="Burquez A."/>
            <person name="Wojciechowski M.F."/>
        </authorList>
    </citation>
    <scope>NUCLEOTIDE SEQUENCE</scope>
    <source>
        <strain evidence="1">SGP5-SGP5p</strain>
        <tissue evidence="1">Aerial part</tissue>
    </source>
</reference>
<dbReference type="Proteomes" id="UP001153076">
    <property type="component" value="Unassembled WGS sequence"/>
</dbReference>
<dbReference type="EMBL" id="JAKOGI010000678">
    <property type="protein sequence ID" value="KAJ8431622.1"/>
    <property type="molecule type" value="Genomic_DNA"/>
</dbReference>
<accession>A0A9Q1Q786</accession>
<evidence type="ECO:0000313" key="1">
    <source>
        <dbReference type="EMBL" id="KAJ8431622.1"/>
    </source>
</evidence>
<keyword evidence="2" id="KW-1185">Reference proteome</keyword>
<proteinExistence type="predicted"/>
<evidence type="ECO:0000313" key="2">
    <source>
        <dbReference type="Proteomes" id="UP001153076"/>
    </source>
</evidence>
<organism evidence="1 2">
    <name type="scientific">Carnegiea gigantea</name>
    <dbReference type="NCBI Taxonomy" id="171969"/>
    <lineage>
        <taxon>Eukaryota</taxon>
        <taxon>Viridiplantae</taxon>
        <taxon>Streptophyta</taxon>
        <taxon>Embryophyta</taxon>
        <taxon>Tracheophyta</taxon>
        <taxon>Spermatophyta</taxon>
        <taxon>Magnoliopsida</taxon>
        <taxon>eudicotyledons</taxon>
        <taxon>Gunneridae</taxon>
        <taxon>Pentapetalae</taxon>
        <taxon>Caryophyllales</taxon>
        <taxon>Cactineae</taxon>
        <taxon>Cactaceae</taxon>
        <taxon>Cactoideae</taxon>
        <taxon>Echinocereeae</taxon>
        <taxon>Carnegiea</taxon>
    </lineage>
</organism>